<keyword evidence="4" id="KW-1185">Reference proteome</keyword>
<dbReference type="Proteomes" id="UP001627154">
    <property type="component" value="Unassembled WGS sequence"/>
</dbReference>
<reference evidence="3 4" key="1">
    <citation type="journal article" date="2024" name="bioRxiv">
        <title>A reference genome for Trichogramma kaykai: A tiny desert-dwelling parasitoid wasp with competing sex-ratio distorters.</title>
        <authorList>
            <person name="Culotta J."/>
            <person name="Lindsey A.R."/>
        </authorList>
    </citation>
    <scope>NUCLEOTIDE SEQUENCE [LARGE SCALE GENOMIC DNA]</scope>
    <source>
        <strain evidence="3 4">KSX58</strain>
    </source>
</reference>
<feature type="region of interest" description="Disordered" evidence="1">
    <location>
        <begin position="91"/>
        <end position="114"/>
    </location>
</feature>
<name>A0ABD2X919_9HYME</name>
<sequence length="138" mass="15330">MQQEQRLHTRDVVVVVIALSLLKLVVAIGIYGGRDLFLFPPIVRRESRECSTTIRTPQCSARCAAEPRGVGENRQGHGKSRLDMPLNIQVSTVGRSSTANDKRKEDKSIEISRQSLVTPPPLAFYLQSMVSEFPPLDA</sequence>
<keyword evidence="2" id="KW-1133">Transmembrane helix</keyword>
<feature type="transmembrane region" description="Helical" evidence="2">
    <location>
        <begin position="12"/>
        <end position="32"/>
    </location>
</feature>
<evidence type="ECO:0000256" key="1">
    <source>
        <dbReference type="SAM" id="MobiDB-lite"/>
    </source>
</evidence>
<accession>A0ABD2X919</accession>
<keyword evidence="2" id="KW-0812">Transmembrane</keyword>
<dbReference type="EMBL" id="JBJJXI010000045">
    <property type="protein sequence ID" value="KAL3401599.1"/>
    <property type="molecule type" value="Genomic_DNA"/>
</dbReference>
<dbReference type="AlphaFoldDB" id="A0ABD2X919"/>
<comment type="caution">
    <text evidence="3">The sequence shown here is derived from an EMBL/GenBank/DDBJ whole genome shotgun (WGS) entry which is preliminary data.</text>
</comment>
<evidence type="ECO:0000256" key="2">
    <source>
        <dbReference type="SAM" id="Phobius"/>
    </source>
</evidence>
<proteinExistence type="predicted"/>
<evidence type="ECO:0000313" key="4">
    <source>
        <dbReference type="Proteomes" id="UP001627154"/>
    </source>
</evidence>
<organism evidence="3 4">
    <name type="scientific">Trichogramma kaykai</name>
    <dbReference type="NCBI Taxonomy" id="54128"/>
    <lineage>
        <taxon>Eukaryota</taxon>
        <taxon>Metazoa</taxon>
        <taxon>Ecdysozoa</taxon>
        <taxon>Arthropoda</taxon>
        <taxon>Hexapoda</taxon>
        <taxon>Insecta</taxon>
        <taxon>Pterygota</taxon>
        <taxon>Neoptera</taxon>
        <taxon>Endopterygota</taxon>
        <taxon>Hymenoptera</taxon>
        <taxon>Apocrita</taxon>
        <taxon>Proctotrupomorpha</taxon>
        <taxon>Chalcidoidea</taxon>
        <taxon>Trichogrammatidae</taxon>
        <taxon>Trichogramma</taxon>
    </lineage>
</organism>
<feature type="compositionally biased region" description="Basic and acidic residues" evidence="1">
    <location>
        <begin position="100"/>
        <end position="110"/>
    </location>
</feature>
<protein>
    <submittedName>
        <fullName evidence="3">Uncharacterized protein</fullName>
    </submittedName>
</protein>
<gene>
    <name evidence="3" type="ORF">TKK_005411</name>
</gene>
<keyword evidence="2" id="KW-0472">Membrane</keyword>
<evidence type="ECO:0000313" key="3">
    <source>
        <dbReference type="EMBL" id="KAL3401599.1"/>
    </source>
</evidence>